<keyword evidence="5" id="KW-0804">Transcription</keyword>
<dbReference type="SUPFAM" id="SSF53850">
    <property type="entry name" value="Periplasmic binding protein-like II"/>
    <property type="match status" value="1"/>
</dbReference>
<dbReference type="SUPFAM" id="SSF46785">
    <property type="entry name" value="Winged helix' DNA-binding domain"/>
    <property type="match status" value="1"/>
</dbReference>
<dbReference type="NCBIfam" id="NF008284">
    <property type="entry name" value="PRK11062.1"/>
    <property type="match status" value="1"/>
</dbReference>
<dbReference type="InterPro" id="IPR036388">
    <property type="entry name" value="WH-like_DNA-bd_sf"/>
</dbReference>
<dbReference type="EMBL" id="JH651384">
    <property type="protein sequence ID" value="EIJ34007.1"/>
    <property type="molecule type" value="Genomic_DNA"/>
</dbReference>
<evidence type="ECO:0000256" key="1">
    <source>
        <dbReference type="ARBA" id="ARBA00009437"/>
    </source>
</evidence>
<keyword evidence="4" id="KW-0010">Activator</keyword>
<evidence type="ECO:0000256" key="3">
    <source>
        <dbReference type="ARBA" id="ARBA00023125"/>
    </source>
</evidence>
<proteinExistence type="inferred from homology"/>
<dbReference type="InterPro" id="IPR036390">
    <property type="entry name" value="WH_DNA-bd_sf"/>
</dbReference>
<dbReference type="CDD" id="cd08429">
    <property type="entry name" value="PBP2_NhaR"/>
    <property type="match status" value="1"/>
</dbReference>
<dbReference type="Pfam" id="PF00126">
    <property type="entry name" value="HTH_1"/>
    <property type="match status" value="1"/>
</dbReference>
<keyword evidence="2" id="KW-0805">Transcription regulation</keyword>
<dbReference type="GO" id="GO:2000142">
    <property type="term" value="P:regulation of DNA-templated transcription initiation"/>
    <property type="evidence" value="ECO:0007669"/>
    <property type="project" value="TreeGrafter"/>
</dbReference>
<dbReference type="GO" id="GO:0003677">
    <property type="term" value="F:DNA binding"/>
    <property type="evidence" value="ECO:0007669"/>
    <property type="project" value="UniProtKB-KW"/>
</dbReference>
<dbReference type="AlphaFoldDB" id="A0A656HC87"/>
<dbReference type="PANTHER" id="PTHR30293:SF2">
    <property type="entry name" value="TRANSCRIPTIONAL ACTIVATOR PROTEIN NHAR"/>
    <property type="match status" value="1"/>
</dbReference>
<evidence type="ECO:0000256" key="4">
    <source>
        <dbReference type="ARBA" id="ARBA00023159"/>
    </source>
</evidence>
<sequence>MLNYKHLYYFREVATVGSIARASESLHLMPQTISGQLTMLEESLETKLFQRNGRHLELTEAGQVALKYADEIFQIGELLEEAIKHYPKDGAQVFRVGVSDVVPKSIAYRLLEPAMNLSKPIHIVCTEGKLPDLLAELAVHRMELVIADSPMPPTMNVRGFNHELGSSSISFFAGKAVREQLQGDFPYCLDGAPLLIPSEGTAVRSKLREWFHQQQVHPRIVGEFDDSALMKAFGQAGTGVFVAPTALEATMMQEAPVELLGRAEDINEQFFAISVERRITHPAVMAITKHAQDWLRKGRVRKANSN</sequence>
<accession>A0A656HC87</accession>
<dbReference type="OrthoDB" id="464481at2"/>
<keyword evidence="8" id="KW-1185">Reference proteome</keyword>
<dbReference type="Pfam" id="PF03466">
    <property type="entry name" value="LysR_substrate"/>
    <property type="match status" value="1"/>
</dbReference>
<feature type="domain" description="HTH lysR-type" evidence="6">
    <location>
        <begin position="2"/>
        <end position="59"/>
    </location>
</feature>
<dbReference type="Gene3D" id="1.10.10.10">
    <property type="entry name" value="Winged helix-like DNA-binding domain superfamily/Winged helix DNA-binding domain"/>
    <property type="match status" value="1"/>
</dbReference>
<dbReference type="RefSeq" id="WP_002707950.1">
    <property type="nucleotide sequence ID" value="NZ_JH651384.1"/>
</dbReference>
<dbReference type="PROSITE" id="PS50931">
    <property type="entry name" value="HTH_LYSR"/>
    <property type="match status" value="1"/>
</dbReference>
<reference evidence="8" key="1">
    <citation type="journal article" date="2011" name="Stand. Genomic Sci.">
        <title>Genome sequence of the filamentous, gliding Thiothrix nivea neotype strain (JP2(T)).</title>
        <authorList>
            <person name="Lapidus A."/>
            <person name="Nolan M."/>
            <person name="Lucas S."/>
            <person name="Glavina Del Rio T."/>
            <person name="Tice H."/>
            <person name="Cheng J.F."/>
            <person name="Tapia R."/>
            <person name="Han C."/>
            <person name="Goodwin L."/>
            <person name="Pitluck S."/>
            <person name="Liolios K."/>
            <person name="Pagani I."/>
            <person name="Ivanova N."/>
            <person name="Huntemann M."/>
            <person name="Mavromatis K."/>
            <person name="Mikhailova N."/>
            <person name="Pati A."/>
            <person name="Chen A."/>
            <person name="Palaniappan K."/>
            <person name="Land M."/>
            <person name="Brambilla E.M."/>
            <person name="Rohde M."/>
            <person name="Abt B."/>
            <person name="Verbarg S."/>
            <person name="Goker M."/>
            <person name="Bristow J."/>
            <person name="Eisen J.A."/>
            <person name="Markowitz V."/>
            <person name="Hugenholtz P."/>
            <person name="Kyrpides N.C."/>
            <person name="Klenk H.P."/>
            <person name="Woyke T."/>
        </authorList>
    </citation>
    <scope>NUCLEOTIDE SEQUENCE [LARGE SCALE GENOMIC DNA]</scope>
    <source>
        <strain evidence="8">ATCC 35100 / DSM 5205 / JP2</strain>
    </source>
</reference>
<evidence type="ECO:0000256" key="2">
    <source>
        <dbReference type="ARBA" id="ARBA00023015"/>
    </source>
</evidence>
<organism evidence="7 8">
    <name type="scientific">Thiothrix nivea (strain ATCC 35100 / DSM 5205 / JP2)</name>
    <dbReference type="NCBI Taxonomy" id="870187"/>
    <lineage>
        <taxon>Bacteria</taxon>
        <taxon>Pseudomonadati</taxon>
        <taxon>Pseudomonadota</taxon>
        <taxon>Gammaproteobacteria</taxon>
        <taxon>Thiotrichales</taxon>
        <taxon>Thiotrichaceae</taxon>
        <taxon>Thiothrix</taxon>
    </lineage>
</organism>
<comment type="similarity">
    <text evidence="1">Belongs to the LysR transcriptional regulatory family.</text>
</comment>
<protein>
    <submittedName>
        <fullName evidence="7">Transcriptional regulator, LysR family</fullName>
    </submittedName>
</protein>
<evidence type="ECO:0000313" key="7">
    <source>
        <dbReference type="EMBL" id="EIJ34007.1"/>
    </source>
</evidence>
<gene>
    <name evidence="7" type="ORF">Thini_1404</name>
</gene>
<evidence type="ECO:0000313" key="8">
    <source>
        <dbReference type="Proteomes" id="UP000005317"/>
    </source>
</evidence>
<dbReference type="InterPro" id="IPR005119">
    <property type="entry name" value="LysR_subst-bd"/>
</dbReference>
<dbReference type="Gene3D" id="3.40.190.290">
    <property type="match status" value="1"/>
</dbReference>
<keyword evidence="3" id="KW-0238">DNA-binding</keyword>
<evidence type="ECO:0000259" key="6">
    <source>
        <dbReference type="PROSITE" id="PS50931"/>
    </source>
</evidence>
<dbReference type="InterPro" id="IPR000847">
    <property type="entry name" value="LysR_HTH_N"/>
</dbReference>
<evidence type="ECO:0000256" key="5">
    <source>
        <dbReference type="ARBA" id="ARBA00023163"/>
    </source>
</evidence>
<dbReference type="GO" id="GO:0003700">
    <property type="term" value="F:DNA-binding transcription factor activity"/>
    <property type="evidence" value="ECO:0007669"/>
    <property type="project" value="InterPro"/>
</dbReference>
<dbReference type="Proteomes" id="UP000005317">
    <property type="component" value="Unassembled WGS sequence"/>
</dbReference>
<dbReference type="PANTHER" id="PTHR30293">
    <property type="entry name" value="TRANSCRIPTIONAL REGULATORY PROTEIN NAC-RELATED"/>
    <property type="match status" value="1"/>
</dbReference>
<name>A0A656HC87_THINJ</name>